<dbReference type="Proteomes" id="UP000001343">
    <property type="component" value="Unassembled WGS sequence"/>
</dbReference>
<reference evidence="3 4" key="1">
    <citation type="journal article" date="2014" name="Int. J. Syst. Evol. Microbiol.">
        <title>Leptospira mayottensis sp. nov., a pathogenic species of the genus Leptospira isolated from humans.</title>
        <authorList>
            <person name="Bourhy P."/>
            <person name="Collet L."/>
            <person name="Brisse S."/>
            <person name="Picardeau M."/>
        </authorList>
    </citation>
    <scope>NUCLEOTIDE SEQUENCE [LARGE SCALE GENOMIC DNA]</scope>
    <source>
        <strain evidence="3 4">200901122</strain>
    </source>
</reference>
<dbReference type="InterPro" id="IPR036930">
    <property type="entry name" value="WGR_dom_sf"/>
</dbReference>
<evidence type="ECO:0000259" key="2">
    <source>
        <dbReference type="PROSITE" id="PS51977"/>
    </source>
</evidence>
<dbReference type="InterPro" id="IPR008893">
    <property type="entry name" value="WGR_domain"/>
</dbReference>
<dbReference type="PANTHER" id="PTHR30634:SF13">
    <property type="entry name" value="PROTEIN YEHF"/>
    <property type="match status" value="1"/>
</dbReference>
<comment type="caution">
    <text evidence="3">The sequence shown here is derived from an EMBL/GenBank/DDBJ whole genome shotgun (WGS) entry which is preliminary data.</text>
</comment>
<dbReference type="PANTHER" id="PTHR30634">
    <property type="entry name" value="OUTER MEMBRANE LOLAB LIPOPROTEIN INSERTION APPARATUS"/>
    <property type="match status" value="1"/>
</dbReference>
<protein>
    <submittedName>
        <fullName evidence="3">WGR domain protein</fullName>
    </submittedName>
</protein>
<gene>
    <name evidence="3" type="ORF">LEP1GSC125_2292</name>
</gene>
<sequence>MLLLISIYKDEKSDKFWSIDITGNTFTITYGKIGAAGQTQTKKFKDETACLKEAQKLFNEKLKKGYLAKKGAKTNQNKSSQKNKSAERIPDAKTAVPKQGKNEWWKYLFWILDERDSATESNIYSLSEDGVLSASPSDEKLSQGTEVRFEGLTSLAEVPLDKMLALDTLIV</sequence>
<evidence type="ECO:0000313" key="3">
    <source>
        <dbReference type="EMBL" id="EKS00371.1"/>
    </source>
</evidence>
<dbReference type="InterPro" id="IPR049809">
    <property type="entry name" value="YehF/YfeS-like_WGR"/>
</dbReference>
<dbReference type="Pfam" id="PF05406">
    <property type="entry name" value="WGR"/>
    <property type="match status" value="1"/>
</dbReference>
<dbReference type="EMBL" id="AKWM02000037">
    <property type="protein sequence ID" value="EKS00371.1"/>
    <property type="molecule type" value="Genomic_DNA"/>
</dbReference>
<dbReference type="SUPFAM" id="SSF142921">
    <property type="entry name" value="WGR domain-like"/>
    <property type="match status" value="1"/>
</dbReference>
<dbReference type="RefSeq" id="WP_002762709.1">
    <property type="nucleotide sequence ID" value="NZ_AKWM02000037.1"/>
</dbReference>
<dbReference type="PROSITE" id="PS51977">
    <property type="entry name" value="WGR"/>
    <property type="match status" value="1"/>
</dbReference>
<feature type="domain" description="WGR" evidence="2">
    <location>
        <begin position="1"/>
        <end position="79"/>
    </location>
</feature>
<evidence type="ECO:0000313" key="4">
    <source>
        <dbReference type="Proteomes" id="UP000001343"/>
    </source>
</evidence>
<feature type="region of interest" description="Disordered" evidence="1">
    <location>
        <begin position="71"/>
        <end position="95"/>
    </location>
</feature>
<evidence type="ECO:0000256" key="1">
    <source>
        <dbReference type="SAM" id="MobiDB-lite"/>
    </source>
</evidence>
<dbReference type="AlphaFoldDB" id="A0AA87MQ93"/>
<name>A0AA87MQ93_9LEPT</name>
<dbReference type="Gene3D" id="2.20.140.10">
    <property type="entry name" value="WGR domain"/>
    <property type="match status" value="1"/>
</dbReference>
<organism evidence="3 4">
    <name type="scientific">Leptospira mayottensis 200901122</name>
    <dbReference type="NCBI Taxonomy" id="1193010"/>
    <lineage>
        <taxon>Bacteria</taxon>
        <taxon>Pseudomonadati</taxon>
        <taxon>Spirochaetota</taxon>
        <taxon>Spirochaetia</taxon>
        <taxon>Leptospirales</taxon>
        <taxon>Leptospiraceae</taxon>
        <taxon>Leptospira</taxon>
    </lineage>
</organism>
<dbReference type="InterPro" id="IPR050458">
    <property type="entry name" value="LolB"/>
</dbReference>
<dbReference type="CDD" id="cd07996">
    <property type="entry name" value="WGR_MMR_like"/>
    <property type="match status" value="1"/>
</dbReference>
<accession>A0AA87MQ93</accession>
<dbReference type="SMART" id="SM00773">
    <property type="entry name" value="WGR"/>
    <property type="match status" value="1"/>
</dbReference>
<proteinExistence type="predicted"/>
<feature type="compositionally biased region" description="Low complexity" evidence="1">
    <location>
        <begin position="73"/>
        <end position="83"/>
    </location>
</feature>